<dbReference type="SUPFAM" id="SSF88713">
    <property type="entry name" value="Glycoside hydrolase/deacetylase"/>
    <property type="match status" value="1"/>
</dbReference>
<protein>
    <submittedName>
        <fullName evidence="2">Polysaccharide deacetylase family protein</fullName>
    </submittedName>
</protein>
<feature type="domain" description="NodB homology" evidence="1">
    <location>
        <begin position="51"/>
        <end position="264"/>
    </location>
</feature>
<dbReference type="InterPro" id="IPR011330">
    <property type="entry name" value="Glyco_hydro/deAcase_b/a-brl"/>
</dbReference>
<gene>
    <name evidence="2" type="ORF">ACFOW1_05045</name>
</gene>
<dbReference type="PANTHER" id="PTHR10587">
    <property type="entry name" value="GLYCOSYL TRANSFERASE-RELATED"/>
    <property type="match status" value="1"/>
</dbReference>
<dbReference type="Gene3D" id="3.20.20.370">
    <property type="entry name" value="Glycoside hydrolase/deacetylase"/>
    <property type="match status" value="1"/>
</dbReference>
<sequence>MNRMNSFIAIVAIAILASCNSKPSASNNGKDSVAVAKPQPGSIIKLDSSKRYIYLTWDDSPQPPGTIASKAVFRKAGVKATFFSVGMNQVGPLKKRIIDSLRNDYPEFLMANHSFSHANINGRDNYSLFYKQADNAIQDFLKNEKELNVGVKIIRLPGMNAWVSNGKIQGPKSTLAVCKRLDSMGYKVIGWDIEWEQLKGAPKESVEAMLKKVNEKFESGYTYEQNALVILSHDRLFGKPQYTDSLTKFITELKKDPRNVFETIDHYPSVMSKK</sequence>
<dbReference type="InterPro" id="IPR050248">
    <property type="entry name" value="Polysacc_deacetylase_ArnD"/>
</dbReference>
<dbReference type="Pfam" id="PF01522">
    <property type="entry name" value="Polysacc_deac_1"/>
    <property type="match status" value="1"/>
</dbReference>
<evidence type="ECO:0000259" key="1">
    <source>
        <dbReference type="PROSITE" id="PS51677"/>
    </source>
</evidence>
<evidence type="ECO:0000313" key="3">
    <source>
        <dbReference type="Proteomes" id="UP001595906"/>
    </source>
</evidence>
<keyword evidence="3" id="KW-1185">Reference proteome</keyword>
<dbReference type="RefSeq" id="WP_379012632.1">
    <property type="nucleotide sequence ID" value="NZ_JBHSDC010000003.1"/>
</dbReference>
<dbReference type="Proteomes" id="UP001595906">
    <property type="component" value="Unassembled WGS sequence"/>
</dbReference>
<proteinExistence type="predicted"/>
<dbReference type="PROSITE" id="PS51257">
    <property type="entry name" value="PROKAR_LIPOPROTEIN"/>
    <property type="match status" value="1"/>
</dbReference>
<evidence type="ECO:0000313" key="2">
    <source>
        <dbReference type="EMBL" id="MFC4231245.1"/>
    </source>
</evidence>
<dbReference type="InterPro" id="IPR002509">
    <property type="entry name" value="NODB_dom"/>
</dbReference>
<dbReference type="PROSITE" id="PS51677">
    <property type="entry name" value="NODB"/>
    <property type="match status" value="1"/>
</dbReference>
<organism evidence="2 3">
    <name type="scientific">Parasediminibacterium paludis</name>
    <dbReference type="NCBI Taxonomy" id="908966"/>
    <lineage>
        <taxon>Bacteria</taxon>
        <taxon>Pseudomonadati</taxon>
        <taxon>Bacteroidota</taxon>
        <taxon>Chitinophagia</taxon>
        <taxon>Chitinophagales</taxon>
        <taxon>Chitinophagaceae</taxon>
        <taxon>Parasediminibacterium</taxon>
    </lineage>
</organism>
<dbReference type="EMBL" id="JBHSDC010000003">
    <property type="protein sequence ID" value="MFC4231245.1"/>
    <property type="molecule type" value="Genomic_DNA"/>
</dbReference>
<name>A0ABV8PVH1_9BACT</name>
<comment type="caution">
    <text evidence="2">The sequence shown here is derived from an EMBL/GenBank/DDBJ whole genome shotgun (WGS) entry which is preliminary data.</text>
</comment>
<reference evidence="3" key="1">
    <citation type="journal article" date="2019" name="Int. J. Syst. Evol. Microbiol.">
        <title>The Global Catalogue of Microorganisms (GCM) 10K type strain sequencing project: providing services to taxonomists for standard genome sequencing and annotation.</title>
        <authorList>
            <consortium name="The Broad Institute Genomics Platform"/>
            <consortium name="The Broad Institute Genome Sequencing Center for Infectious Disease"/>
            <person name="Wu L."/>
            <person name="Ma J."/>
        </authorList>
    </citation>
    <scope>NUCLEOTIDE SEQUENCE [LARGE SCALE GENOMIC DNA]</scope>
    <source>
        <strain evidence="3">CECT 8010</strain>
    </source>
</reference>
<accession>A0ABV8PVH1</accession>